<accession>A0ACD3B3N1</accession>
<reference evidence="1 2" key="1">
    <citation type="journal article" date="2019" name="Nat. Ecol. Evol.">
        <title>Megaphylogeny resolves global patterns of mushroom evolution.</title>
        <authorList>
            <person name="Varga T."/>
            <person name="Krizsan K."/>
            <person name="Foldi C."/>
            <person name="Dima B."/>
            <person name="Sanchez-Garcia M."/>
            <person name="Sanchez-Ramirez S."/>
            <person name="Szollosi G.J."/>
            <person name="Szarkandi J.G."/>
            <person name="Papp V."/>
            <person name="Albert L."/>
            <person name="Andreopoulos W."/>
            <person name="Angelini C."/>
            <person name="Antonin V."/>
            <person name="Barry K.W."/>
            <person name="Bougher N.L."/>
            <person name="Buchanan P."/>
            <person name="Buyck B."/>
            <person name="Bense V."/>
            <person name="Catcheside P."/>
            <person name="Chovatia M."/>
            <person name="Cooper J."/>
            <person name="Damon W."/>
            <person name="Desjardin D."/>
            <person name="Finy P."/>
            <person name="Geml J."/>
            <person name="Haridas S."/>
            <person name="Hughes K."/>
            <person name="Justo A."/>
            <person name="Karasinski D."/>
            <person name="Kautmanova I."/>
            <person name="Kiss B."/>
            <person name="Kocsube S."/>
            <person name="Kotiranta H."/>
            <person name="LaButti K.M."/>
            <person name="Lechner B.E."/>
            <person name="Liimatainen K."/>
            <person name="Lipzen A."/>
            <person name="Lukacs Z."/>
            <person name="Mihaltcheva S."/>
            <person name="Morgado L.N."/>
            <person name="Niskanen T."/>
            <person name="Noordeloos M.E."/>
            <person name="Ohm R.A."/>
            <person name="Ortiz-Santana B."/>
            <person name="Ovrebo C."/>
            <person name="Racz N."/>
            <person name="Riley R."/>
            <person name="Savchenko A."/>
            <person name="Shiryaev A."/>
            <person name="Soop K."/>
            <person name="Spirin V."/>
            <person name="Szebenyi C."/>
            <person name="Tomsovsky M."/>
            <person name="Tulloss R.E."/>
            <person name="Uehling J."/>
            <person name="Grigoriev I.V."/>
            <person name="Vagvolgyi C."/>
            <person name="Papp T."/>
            <person name="Martin F.M."/>
            <person name="Miettinen O."/>
            <person name="Hibbett D.S."/>
            <person name="Nagy L.G."/>
        </authorList>
    </citation>
    <scope>NUCLEOTIDE SEQUENCE [LARGE SCALE GENOMIC DNA]</scope>
    <source>
        <strain evidence="1 2">NL-1719</strain>
    </source>
</reference>
<proteinExistence type="predicted"/>
<protein>
    <submittedName>
        <fullName evidence="1">Uncharacterized protein</fullName>
    </submittedName>
</protein>
<evidence type="ECO:0000313" key="2">
    <source>
        <dbReference type="Proteomes" id="UP000308600"/>
    </source>
</evidence>
<name>A0ACD3B3N1_9AGAR</name>
<sequence length="522" mass="59160">MTSGNTALNLLVIEQPNFMETERLRIDTEIAGLDSRILELELARAALKKTRNTLTSISRLSQDIFRSIFQEVQDEHGMTSHKEAVFPYFRLELESQMPWVRALTHVCSHWRELALNTPTLWTHVQLNNIGLASDMLVRSRTAPLSITATFPYSNHKASEQLQKYIPQALRMHLHHTTFIDLRLPHDWYEELYTAISQSTITPNTLEACSFRAIDLHDLASFPVDLPVDVVVKSASSLRHITLDMCAFPLNPSSTRVSFSCLSSLQIRCGPTHCVEFLDLLSLPITCSVYIVSWTRNHSSLHPFVRGFWEDSNRVLFSLAFGPLEMEYMPDLLMAFMDKDPTKGTLKIRLDKVHPLGDSTGARVYTSFFSLVPLHCMTHLAVHGSLENTFWTYIGESCLQVTHLHVRIDNPYFLCMLINIRDQVPTLETSAGLTLDPSAGEAALAANSIRLPMLAHITFANMEVPKMEFELLGESLIVRRLVGKPLHSLTFNDVFDVETEQAFGLTQYITGEISWWRSNPGED</sequence>
<gene>
    <name evidence="1" type="ORF">BDN72DRAFT_957430</name>
</gene>
<keyword evidence="2" id="KW-1185">Reference proteome</keyword>
<dbReference type="Proteomes" id="UP000308600">
    <property type="component" value="Unassembled WGS sequence"/>
</dbReference>
<evidence type="ECO:0000313" key="1">
    <source>
        <dbReference type="EMBL" id="TFK72267.1"/>
    </source>
</evidence>
<dbReference type="EMBL" id="ML208287">
    <property type="protein sequence ID" value="TFK72267.1"/>
    <property type="molecule type" value="Genomic_DNA"/>
</dbReference>
<organism evidence="1 2">
    <name type="scientific">Pluteus cervinus</name>
    <dbReference type="NCBI Taxonomy" id="181527"/>
    <lineage>
        <taxon>Eukaryota</taxon>
        <taxon>Fungi</taxon>
        <taxon>Dikarya</taxon>
        <taxon>Basidiomycota</taxon>
        <taxon>Agaricomycotina</taxon>
        <taxon>Agaricomycetes</taxon>
        <taxon>Agaricomycetidae</taxon>
        <taxon>Agaricales</taxon>
        <taxon>Pluteineae</taxon>
        <taxon>Pluteaceae</taxon>
        <taxon>Pluteus</taxon>
    </lineage>
</organism>